<accession>A0ABQ8TTS6</accession>
<protein>
    <submittedName>
        <fullName evidence="2">Uncharacterized protein</fullName>
    </submittedName>
</protein>
<organism evidence="2 3">
    <name type="scientific">Periplaneta americana</name>
    <name type="common">American cockroach</name>
    <name type="synonym">Blatta americana</name>
    <dbReference type="NCBI Taxonomy" id="6978"/>
    <lineage>
        <taxon>Eukaryota</taxon>
        <taxon>Metazoa</taxon>
        <taxon>Ecdysozoa</taxon>
        <taxon>Arthropoda</taxon>
        <taxon>Hexapoda</taxon>
        <taxon>Insecta</taxon>
        <taxon>Pterygota</taxon>
        <taxon>Neoptera</taxon>
        <taxon>Polyneoptera</taxon>
        <taxon>Dictyoptera</taxon>
        <taxon>Blattodea</taxon>
        <taxon>Blattoidea</taxon>
        <taxon>Blattidae</taxon>
        <taxon>Blattinae</taxon>
        <taxon>Periplaneta</taxon>
    </lineage>
</organism>
<feature type="compositionally biased region" description="Acidic residues" evidence="1">
    <location>
        <begin position="44"/>
        <end position="53"/>
    </location>
</feature>
<feature type="region of interest" description="Disordered" evidence="1">
    <location>
        <begin position="36"/>
        <end position="55"/>
    </location>
</feature>
<gene>
    <name evidence="2" type="ORF">ANN_00470</name>
</gene>
<proteinExistence type="predicted"/>
<evidence type="ECO:0000313" key="3">
    <source>
        <dbReference type="Proteomes" id="UP001148838"/>
    </source>
</evidence>
<keyword evidence="3" id="KW-1185">Reference proteome</keyword>
<reference evidence="2 3" key="1">
    <citation type="journal article" date="2022" name="Allergy">
        <title>Genome assembly and annotation of Periplaneta americana reveal a comprehensive cockroach allergen profile.</title>
        <authorList>
            <person name="Wang L."/>
            <person name="Xiong Q."/>
            <person name="Saelim N."/>
            <person name="Wang L."/>
            <person name="Nong W."/>
            <person name="Wan A.T."/>
            <person name="Shi M."/>
            <person name="Liu X."/>
            <person name="Cao Q."/>
            <person name="Hui J.H.L."/>
            <person name="Sookrung N."/>
            <person name="Leung T.F."/>
            <person name="Tungtrongchitr A."/>
            <person name="Tsui S.K.W."/>
        </authorList>
    </citation>
    <scope>NUCLEOTIDE SEQUENCE [LARGE SCALE GENOMIC DNA]</scope>
    <source>
        <strain evidence="2">PWHHKU_190912</strain>
    </source>
</reference>
<sequence length="70" mass="7923">MLLLSLSSHTMTERPLSNAQLVSIVNYSDSEEFVSEFEDKVSESESENDDDFDSQQPVNIVQSILSRIKL</sequence>
<evidence type="ECO:0000256" key="1">
    <source>
        <dbReference type="SAM" id="MobiDB-lite"/>
    </source>
</evidence>
<name>A0ABQ8TTS6_PERAM</name>
<dbReference type="EMBL" id="JAJSOF020000003">
    <property type="protein sequence ID" value="KAJ4449075.1"/>
    <property type="molecule type" value="Genomic_DNA"/>
</dbReference>
<dbReference type="Proteomes" id="UP001148838">
    <property type="component" value="Unassembled WGS sequence"/>
</dbReference>
<comment type="caution">
    <text evidence="2">The sequence shown here is derived from an EMBL/GenBank/DDBJ whole genome shotgun (WGS) entry which is preliminary data.</text>
</comment>
<evidence type="ECO:0000313" key="2">
    <source>
        <dbReference type="EMBL" id="KAJ4449075.1"/>
    </source>
</evidence>